<dbReference type="Proteomes" id="UP000660265">
    <property type="component" value="Unassembled WGS sequence"/>
</dbReference>
<keyword evidence="3" id="KW-1185">Reference proteome</keyword>
<evidence type="ECO:0000313" key="2">
    <source>
        <dbReference type="EMBL" id="GGK01576.1"/>
    </source>
</evidence>
<reference evidence="3" key="1">
    <citation type="journal article" date="2019" name="Int. J. Syst. Evol. Microbiol.">
        <title>The Global Catalogue of Microorganisms (GCM) 10K type strain sequencing project: providing services to taxonomists for standard genome sequencing and annotation.</title>
        <authorList>
            <consortium name="The Broad Institute Genomics Platform"/>
            <consortium name="The Broad Institute Genome Sequencing Center for Infectious Disease"/>
            <person name="Wu L."/>
            <person name="Ma J."/>
        </authorList>
    </citation>
    <scope>NUCLEOTIDE SEQUENCE [LARGE SCALE GENOMIC DNA]</scope>
    <source>
        <strain evidence="3">CGMCC 4.7275</strain>
    </source>
</reference>
<feature type="region of interest" description="Disordered" evidence="1">
    <location>
        <begin position="1"/>
        <end position="27"/>
    </location>
</feature>
<organism evidence="2 3">
    <name type="scientific">Streptomyces camponoticapitis</name>
    <dbReference type="NCBI Taxonomy" id="1616125"/>
    <lineage>
        <taxon>Bacteria</taxon>
        <taxon>Bacillati</taxon>
        <taxon>Actinomycetota</taxon>
        <taxon>Actinomycetes</taxon>
        <taxon>Kitasatosporales</taxon>
        <taxon>Streptomycetaceae</taxon>
        <taxon>Streptomyces</taxon>
    </lineage>
</organism>
<accession>A0ABQ2E8Z4</accession>
<name>A0ABQ2E8Z4_9ACTN</name>
<proteinExistence type="predicted"/>
<evidence type="ECO:0000313" key="3">
    <source>
        <dbReference type="Proteomes" id="UP000660265"/>
    </source>
</evidence>
<dbReference type="EMBL" id="BMMV01000010">
    <property type="protein sequence ID" value="GGK01576.1"/>
    <property type="molecule type" value="Genomic_DNA"/>
</dbReference>
<sequence>MPGGPDPPDRRTGPGEPDPVTPPDMRAALPLSSVTSMSTAWHSYPRRFEILLVPEHTAGGDGPPDAATALRSAVVETTGETGESGYPRYEGGGMVADIDPETRTVEGLLIDGYEVDYGLTARVVDTPDTTWGAAEPRTS</sequence>
<protein>
    <submittedName>
        <fullName evidence="2">Uncharacterized protein</fullName>
    </submittedName>
</protein>
<gene>
    <name evidence="2" type="ORF">GCM10011583_36450</name>
</gene>
<evidence type="ECO:0000256" key="1">
    <source>
        <dbReference type="SAM" id="MobiDB-lite"/>
    </source>
</evidence>
<comment type="caution">
    <text evidence="2">The sequence shown here is derived from an EMBL/GenBank/DDBJ whole genome shotgun (WGS) entry which is preliminary data.</text>
</comment>